<keyword evidence="1" id="KW-0156">Chromatin regulator</keyword>
<keyword evidence="1" id="KW-0010">Activator</keyword>
<dbReference type="GO" id="GO:0005643">
    <property type="term" value="C:nuclear pore"/>
    <property type="evidence" value="ECO:0007669"/>
    <property type="project" value="UniProtKB-UniRule"/>
</dbReference>
<feature type="compositionally biased region" description="Basic and acidic residues" evidence="2">
    <location>
        <begin position="109"/>
        <end position="122"/>
    </location>
</feature>
<accession>A0A1I7ZLN5</accession>
<dbReference type="InterPro" id="IPR018783">
    <property type="entry name" value="TF_ENY2"/>
</dbReference>
<keyword evidence="3" id="KW-1185">Reference proteome</keyword>
<feature type="region of interest" description="Disordered" evidence="2">
    <location>
        <begin position="196"/>
        <end position="252"/>
    </location>
</feature>
<evidence type="ECO:0000256" key="2">
    <source>
        <dbReference type="SAM" id="MobiDB-lite"/>
    </source>
</evidence>
<keyword evidence="1" id="KW-0539">Nucleus</keyword>
<comment type="function">
    <text evidence="1">Involved in mRNA export coupled transcription activation by association with both the TREX-2 and the SAGA complexes. The transcription regulatory histone acetylation (HAT) complex SAGA is a multiprotein complex that activates transcription by remodeling chromatin and mediating histone acetylation and deubiquitination. Within the SAGA complex, participates to a subcomplex that specifically deubiquitinates histones. The SAGA complex is recruited to specific gene promoters by activators, where it is required for transcription. The TREX-2 complex functions in docking export-competent ribonucleoprotein particles (mRNPs) to the nuclear entrance of the nuclear pore complex (nuclear basket). TREX-2 participates in mRNA export and accurate chromatin positioning in the nucleus by tethering genes to the nuclear periphery.</text>
</comment>
<comment type="subunit">
    <text evidence="1">Component of the nuclear pore complex (NPC)-associated TREX-2 complex (transcription and export complex 2). Component of the SAGA transcription coactivator-HAT complex. Within the SAGA complex, participates to a subcomplex of SAGA called the DUB module (deubiquitination module).</text>
</comment>
<feature type="compositionally biased region" description="Pro residues" evidence="2">
    <location>
        <begin position="217"/>
        <end position="227"/>
    </location>
</feature>
<dbReference type="GO" id="GO:0005654">
    <property type="term" value="C:nucleoplasm"/>
    <property type="evidence" value="ECO:0007669"/>
    <property type="project" value="UniProtKB-SubCell"/>
</dbReference>
<dbReference type="HAMAP" id="MF_03046">
    <property type="entry name" value="ENY2_Sus1"/>
    <property type="match status" value="1"/>
</dbReference>
<evidence type="ECO:0000313" key="3">
    <source>
        <dbReference type="Proteomes" id="UP000095287"/>
    </source>
</evidence>
<keyword evidence="1" id="KW-0813">Transport</keyword>
<keyword evidence="1" id="KW-0653">Protein transport</keyword>
<evidence type="ECO:0000256" key="1">
    <source>
        <dbReference type="HAMAP-Rule" id="MF_03046"/>
    </source>
</evidence>
<dbReference type="GO" id="GO:0006406">
    <property type="term" value="P:mRNA export from nucleus"/>
    <property type="evidence" value="ECO:0007669"/>
    <property type="project" value="UniProtKB-UniRule"/>
</dbReference>
<keyword evidence="1" id="KW-0804">Transcription</keyword>
<sequence>MDDENVSPIDIERHRLERAFEKEGHRERIRALLREKLQNVGWVDRLRERCREIIQEKGIEHVTLDDVVRNVREDARSEIPDHVKEEIMREIRLFVTGKLGYFTGFGPDKPAHPAEDRMDAERPSNPQPIQLRAGDLRFFMQMRQNPLMLQSFVRQHQQRQQVLLQQQQHPQIQIRAPIEPHLQSWNQPAVVAHSQLQSLKRKLVQSQSQKQINQPPQQRPQPRPQPRPEPELVELEPEAGPDAAPGPSRRTS</sequence>
<dbReference type="GO" id="GO:0003713">
    <property type="term" value="F:transcription coactivator activity"/>
    <property type="evidence" value="ECO:0007669"/>
    <property type="project" value="UniProtKB-UniRule"/>
</dbReference>
<reference evidence="4" key="1">
    <citation type="submission" date="2016-11" db="UniProtKB">
        <authorList>
            <consortium name="WormBaseParasite"/>
        </authorList>
    </citation>
    <scope>IDENTIFICATION</scope>
</reference>
<keyword evidence="1" id="KW-0805">Transcription regulation</keyword>
<dbReference type="GO" id="GO:0000124">
    <property type="term" value="C:SAGA complex"/>
    <property type="evidence" value="ECO:0007669"/>
    <property type="project" value="UniProtKB-UniRule"/>
</dbReference>
<dbReference type="PANTHER" id="PTHR12514">
    <property type="entry name" value="ENHANCER OF YELLOW 2 TRANSCRIPTION FACTOR"/>
    <property type="match status" value="1"/>
</dbReference>
<dbReference type="Pfam" id="PF10163">
    <property type="entry name" value="EnY2"/>
    <property type="match status" value="1"/>
</dbReference>
<dbReference type="WBParaSite" id="L893_g27660.t1">
    <property type="protein sequence ID" value="L893_g27660.t1"/>
    <property type="gene ID" value="L893_g27660"/>
</dbReference>
<name>A0A1I7ZLN5_9BILA</name>
<keyword evidence="1" id="KW-0509">mRNA transport</keyword>
<dbReference type="Gene3D" id="1.10.246.140">
    <property type="match status" value="1"/>
</dbReference>
<comment type="similarity">
    <text evidence="1">Belongs to the ENY2 family.</text>
</comment>
<dbReference type="GO" id="GO:0071819">
    <property type="term" value="C:DUBm complex"/>
    <property type="evidence" value="ECO:0007669"/>
    <property type="project" value="UniProtKB-UniRule"/>
</dbReference>
<protein>
    <recommendedName>
        <fullName evidence="1">Transcription and mRNA export factor ENY2</fullName>
    </recommendedName>
    <alternativeName>
        <fullName evidence="1">Enhancer of yellow 2 transcription factor homolog</fullName>
    </alternativeName>
</protein>
<evidence type="ECO:0000313" key="4">
    <source>
        <dbReference type="WBParaSite" id="L893_g27660.t1"/>
    </source>
</evidence>
<organism evidence="3 4">
    <name type="scientific">Steinernema glaseri</name>
    <dbReference type="NCBI Taxonomy" id="37863"/>
    <lineage>
        <taxon>Eukaryota</taxon>
        <taxon>Metazoa</taxon>
        <taxon>Ecdysozoa</taxon>
        <taxon>Nematoda</taxon>
        <taxon>Chromadorea</taxon>
        <taxon>Rhabditida</taxon>
        <taxon>Tylenchina</taxon>
        <taxon>Panagrolaimomorpha</taxon>
        <taxon>Strongyloidoidea</taxon>
        <taxon>Steinernematidae</taxon>
        <taxon>Steinernema</taxon>
    </lineage>
</organism>
<dbReference type="GO" id="GO:0015031">
    <property type="term" value="P:protein transport"/>
    <property type="evidence" value="ECO:0007669"/>
    <property type="project" value="UniProtKB-KW"/>
</dbReference>
<feature type="region of interest" description="Disordered" evidence="2">
    <location>
        <begin position="108"/>
        <end position="128"/>
    </location>
</feature>
<dbReference type="InterPro" id="IPR038212">
    <property type="entry name" value="TF_EnY2_sf"/>
</dbReference>
<dbReference type="GO" id="GO:0006368">
    <property type="term" value="P:transcription elongation by RNA polymerase II"/>
    <property type="evidence" value="ECO:0007669"/>
    <property type="project" value="UniProtKB-UniRule"/>
</dbReference>
<feature type="compositionally biased region" description="Low complexity" evidence="2">
    <location>
        <begin position="240"/>
        <end position="252"/>
    </location>
</feature>
<dbReference type="GO" id="GO:0070390">
    <property type="term" value="C:transcription export complex 2"/>
    <property type="evidence" value="ECO:0007669"/>
    <property type="project" value="UniProtKB-UniRule"/>
</dbReference>
<feature type="compositionally biased region" description="Polar residues" evidence="2">
    <location>
        <begin position="196"/>
        <end position="213"/>
    </location>
</feature>
<keyword evidence="1" id="KW-0811">Translocation</keyword>
<dbReference type="Proteomes" id="UP000095287">
    <property type="component" value="Unplaced"/>
</dbReference>
<dbReference type="GO" id="GO:0006325">
    <property type="term" value="P:chromatin organization"/>
    <property type="evidence" value="ECO:0007669"/>
    <property type="project" value="UniProtKB-KW"/>
</dbReference>
<proteinExistence type="inferred from homology"/>
<comment type="subcellular location">
    <subcellularLocation>
        <location evidence="1">Nucleus</location>
        <location evidence="1">Nucleoplasm</location>
    </subcellularLocation>
</comment>
<dbReference type="AlphaFoldDB" id="A0A1I7ZLN5"/>